<dbReference type="EMBL" id="NBNE01019174">
    <property type="protein sequence ID" value="OWY91916.1"/>
    <property type="molecule type" value="Genomic_DNA"/>
</dbReference>
<evidence type="ECO:0000313" key="3">
    <source>
        <dbReference type="Proteomes" id="UP000198211"/>
    </source>
</evidence>
<dbReference type="Proteomes" id="UP000198211">
    <property type="component" value="Unassembled WGS sequence"/>
</dbReference>
<comment type="caution">
    <text evidence="2">The sequence shown here is derived from an EMBL/GenBank/DDBJ whole genome shotgun (WGS) entry which is preliminary data.</text>
</comment>
<keyword evidence="3" id="KW-1185">Reference proteome</keyword>
<gene>
    <name evidence="2" type="ORF">PHMEG_00039282</name>
</gene>
<dbReference type="AlphaFoldDB" id="A0A225UH51"/>
<feature type="compositionally biased region" description="Low complexity" evidence="1">
    <location>
        <begin position="224"/>
        <end position="236"/>
    </location>
</feature>
<protein>
    <submittedName>
        <fullName evidence="2">Uncharacterized protein</fullName>
    </submittedName>
</protein>
<reference evidence="3" key="1">
    <citation type="submission" date="2017-03" db="EMBL/GenBank/DDBJ databases">
        <title>Phytopthora megakarya and P. palmivora, two closely related causual agents of cacao black pod achieved similar genome size and gene model numbers by different mechanisms.</title>
        <authorList>
            <person name="Ali S."/>
            <person name="Shao J."/>
            <person name="Larry D.J."/>
            <person name="Kronmiller B."/>
            <person name="Shen D."/>
            <person name="Strem M.D."/>
            <person name="Melnick R.L."/>
            <person name="Guiltinan M.J."/>
            <person name="Tyler B.M."/>
            <person name="Meinhardt L.W."/>
            <person name="Bailey B.A."/>
        </authorList>
    </citation>
    <scope>NUCLEOTIDE SEQUENCE [LARGE SCALE GENOMIC DNA]</scope>
    <source>
        <strain evidence="3">zdho120</strain>
    </source>
</reference>
<feature type="non-terminal residue" evidence="2">
    <location>
        <position position="331"/>
    </location>
</feature>
<feature type="region of interest" description="Disordered" evidence="1">
    <location>
        <begin position="127"/>
        <end position="195"/>
    </location>
</feature>
<sequence>MVEWLEVSSNYKIIVGESTSGKGVSHGVGITKIEGFKRMAAAVNRATISSMKKAGVYDATLAEPWTAQVCQSRWKSYFSRYRNTRDKLLLQTGFGITDEMYALGYTLRDAVEKACPHYYRLNNICGEQSNVEPNSHTTAPVSEESGDDNDDADSWDFGLDASLPDNEDVSASTDEEAAPARSNATPPSLEFSIPNGLSETDLAAAIVDTSSPTTSVQAAVSPVTSSTQPAAASTTTRVEAASSRRNTSSRPSLPSLASHDNPVSAQSGDARGVEKAENAKRRDFASIYTEASEKRLEFSEKRMRQDIAFKGKKLEQDDRFRRQEIEAERAR</sequence>
<feature type="compositionally biased region" description="Polar residues" evidence="1">
    <location>
        <begin position="127"/>
        <end position="140"/>
    </location>
</feature>
<proteinExistence type="predicted"/>
<name>A0A225UH51_9STRA</name>
<evidence type="ECO:0000313" key="2">
    <source>
        <dbReference type="EMBL" id="OWY91916.1"/>
    </source>
</evidence>
<evidence type="ECO:0000256" key="1">
    <source>
        <dbReference type="SAM" id="MobiDB-lite"/>
    </source>
</evidence>
<organism evidence="2 3">
    <name type="scientific">Phytophthora megakarya</name>
    <dbReference type="NCBI Taxonomy" id="4795"/>
    <lineage>
        <taxon>Eukaryota</taxon>
        <taxon>Sar</taxon>
        <taxon>Stramenopiles</taxon>
        <taxon>Oomycota</taxon>
        <taxon>Peronosporomycetes</taxon>
        <taxon>Peronosporales</taxon>
        <taxon>Peronosporaceae</taxon>
        <taxon>Phytophthora</taxon>
    </lineage>
</organism>
<dbReference type="OrthoDB" id="107964at2759"/>
<accession>A0A225UH51</accession>
<feature type="compositionally biased region" description="Acidic residues" evidence="1">
    <location>
        <begin position="165"/>
        <end position="177"/>
    </location>
</feature>
<feature type="compositionally biased region" description="Polar residues" evidence="1">
    <location>
        <begin position="243"/>
        <end position="252"/>
    </location>
</feature>
<feature type="compositionally biased region" description="Basic and acidic residues" evidence="1">
    <location>
        <begin position="291"/>
        <end position="331"/>
    </location>
</feature>
<feature type="compositionally biased region" description="Basic and acidic residues" evidence="1">
    <location>
        <begin position="271"/>
        <end position="284"/>
    </location>
</feature>
<feature type="region of interest" description="Disordered" evidence="1">
    <location>
        <begin position="215"/>
        <end position="331"/>
    </location>
</feature>
<feature type="compositionally biased region" description="Acidic residues" evidence="1">
    <location>
        <begin position="144"/>
        <end position="154"/>
    </location>
</feature>